<reference evidence="1" key="1">
    <citation type="submission" date="2020-03" db="EMBL/GenBank/DDBJ databases">
        <title>The deep terrestrial virosphere.</title>
        <authorList>
            <person name="Holmfeldt K."/>
            <person name="Nilsson E."/>
            <person name="Simone D."/>
            <person name="Lopez-Fernandez M."/>
            <person name="Wu X."/>
            <person name="de Brujin I."/>
            <person name="Lundin D."/>
            <person name="Andersson A."/>
            <person name="Bertilsson S."/>
            <person name="Dopson M."/>
        </authorList>
    </citation>
    <scope>NUCLEOTIDE SEQUENCE</scope>
    <source>
        <strain evidence="1">MM415A00435</strain>
    </source>
</reference>
<accession>A0A6M3KJH4</accession>
<gene>
    <name evidence="1" type="ORF">MM415A00435_0003</name>
</gene>
<sequence length="157" mass="18615">MRIRYCLNCHTRKDKEACFGYDFYTVNEIQYCRRQVLWLIEHQEIKEGKWPTECLETGYTGGPSKRVSYKASFETPLQVIAELDYRLERTGIAGRLLNAKVIAGLNLDHESVSALHYVTGWRRKLLSFKAWRKQFTYRNNQKEIHHTKQKANPYPEK</sequence>
<dbReference type="AlphaFoldDB" id="A0A6M3KJH4"/>
<dbReference type="EMBL" id="MT142482">
    <property type="protein sequence ID" value="QJA82189.1"/>
    <property type="molecule type" value="Genomic_DNA"/>
</dbReference>
<evidence type="ECO:0000313" key="1">
    <source>
        <dbReference type="EMBL" id="QJA82189.1"/>
    </source>
</evidence>
<proteinExistence type="predicted"/>
<organism evidence="1">
    <name type="scientific">viral metagenome</name>
    <dbReference type="NCBI Taxonomy" id="1070528"/>
    <lineage>
        <taxon>unclassified sequences</taxon>
        <taxon>metagenomes</taxon>
        <taxon>organismal metagenomes</taxon>
    </lineage>
</organism>
<name>A0A6M3KJH4_9ZZZZ</name>
<protein>
    <submittedName>
        <fullName evidence="1">Uncharacterized protein</fullName>
    </submittedName>
</protein>